<dbReference type="InterPro" id="IPR020103">
    <property type="entry name" value="PsdUridine_synth_cat_dom_sf"/>
</dbReference>
<comment type="caution">
    <text evidence="6">The sequence shown here is derived from an EMBL/GenBank/DDBJ whole genome shotgun (WGS) entry which is preliminary data.</text>
</comment>
<dbReference type="NCBIfam" id="TIGR00093">
    <property type="entry name" value="pseudouridine synthase"/>
    <property type="match status" value="1"/>
</dbReference>
<dbReference type="GO" id="GO:0003723">
    <property type="term" value="F:RNA binding"/>
    <property type="evidence" value="ECO:0007669"/>
    <property type="project" value="UniProtKB-KW"/>
</dbReference>
<dbReference type="Gene3D" id="3.30.70.580">
    <property type="entry name" value="Pseudouridine synthase I, catalytic domain, N-terminal subdomain"/>
    <property type="match status" value="1"/>
</dbReference>
<dbReference type="PANTHER" id="PTHR47683">
    <property type="entry name" value="PSEUDOURIDINE SYNTHASE FAMILY PROTEIN-RELATED"/>
    <property type="match status" value="1"/>
</dbReference>
<protein>
    <recommendedName>
        <fullName evidence="4">Pseudouridine synthase</fullName>
        <ecNumber evidence="4">5.4.99.-</ecNumber>
    </recommendedName>
</protein>
<dbReference type="InterPro" id="IPR002942">
    <property type="entry name" value="S4_RNA-bd"/>
</dbReference>
<keyword evidence="7" id="KW-1185">Reference proteome</keyword>
<evidence type="ECO:0000256" key="4">
    <source>
        <dbReference type="RuleBase" id="RU003887"/>
    </source>
</evidence>
<dbReference type="PROSITE" id="PS50889">
    <property type="entry name" value="S4"/>
    <property type="match status" value="1"/>
</dbReference>
<evidence type="ECO:0000256" key="1">
    <source>
        <dbReference type="ARBA" id="ARBA00008348"/>
    </source>
</evidence>
<comment type="similarity">
    <text evidence="1 4">Belongs to the pseudouridine synthase RsuA family.</text>
</comment>
<dbReference type="SMART" id="SM00363">
    <property type="entry name" value="S4"/>
    <property type="match status" value="1"/>
</dbReference>
<dbReference type="InterPro" id="IPR018496">
    <property type="entry name" value="PsdUridine_synth_RsuA/RluB_CS"/>
</dbReference>
<dbReference type="FunFam" id="3.10.290.10:FF:000003">
    <property type="entry name" value="Pseudouridine synthase"/>
    <property type="match status" value="1"/>
</dbReference>
<feature type="domain" description="RNA-binding S4" evidence="5">
    <location>
        <begin position="1"/>
        <end position="63"/>
    </location>
</feature>
<dbReference type="Pfam" id="PF01479">
    <property type="entry name" value="S4"/>
    <property type="match status" value="1"/>
</dbReference>
<dbReference type="GO" id="GO:0120159">
    <property type="term" value="F:rRNA pseudouridine synthase activity"/>
    <property type="evidence" value="ECO:0007669"/>
    <property type="project" value="UniProtKB-ARBA"/>
</dbReference>
<keyword evidence="2 4" id="KW-0413">Isomerase</keyword>
<dbReference type="OrthoDB" id="9807213at2"/>
<dbReference type="Gene3D" id="3.30.70.1560">
    <property type="entry name" value="Alpha-L RNA-binding motif"/>
    <property type="match status" value="1"/>
</dbReference>
<dbReference type="InterPro" id="IPR036986">
    <property type="entry name" value="S4_RNA-bd_sf"/>
</dbReference>
<dbReference type="SUPFAM" id="SSF55120">
    <property type="entry name" value="Pseudouridine synthase"/>
    <property type="match status" value="1"/>
</dbReference>
<dbReference type="Gene3D" id="3.10.290.10">
    <property type="entry name" value="RNA-binding S4 domain"/>
    <property type="match status" value="1"/>
</dbReference>
<accession>A0A7M3MCE8</accession>
<dbReference type="Pfam" id="PF00849">
    <property type="entry name" value="PseudoU_synth_2"/>
    <property type="match status" value="1"/>
</dbReference>
<evidence type="ECO:0000256" key="3">
    <source>
        <dbReference type="PROSITE-ProRule" id="PRU00182"/>
    </source>
</evidence>
<dbReference type="CDD" id="cd02870">
    <property type="entry name" value="PseudoU_synth_RsuA_like"/>
    <property type="match status" value="1"/>
</dbReference>
<dbReference type="GO" id="GO:0000455">
    <property type="term" value="P:enzyme-directed rRNA pseudouridine synthesis"/>
    <property type="evidence" value="ECO:0007669"/>
    <property type="project" value="UniProtKB-ARBA"/>
</dbReference>
<reference evidence="6 7" key="1">
    <citation type="submission" date="2018-06" db="EMBL/GenBank/DDBJ databases">
        <title>Complete genome of Desulfovibrio indonesiensis P37SLT.</title>
        <authorList>
            <person name="Crispim J.S."/>
            <person name="Vidigal P.M.P."/>
            <person name="Silva L.C.F."/>
            <person name="Laguardia C.N."/>
            <person name="Araujo L.C."/>
            <person name="Dias R.S."/>
            <person name="Sousa M.P."/>
            <person name="Paula S.O."/>
            <person name="Silva C."/>
        </authorList>
    </citation>
    <scope>NUCLEOTIDE SEQUENCE [LARGE SCALE GENOMIC DNA]</scope>
    <source>
        <strain evidence="6 7">P37SLT</strain>
    </source>
</reference>
<dbReference type="Proteomes" id="UP000448292">
    <property type="component" value="Unassembled WGS sequence"/>
</dbReference>
<evidence type="ECO:0000259" key="5">
    <source>
        <dbReference type="SMART" id="SM00363"/>
    </source>
</evidence>
<dbReference type="InterPro" id="IPR000748">
    <property type="entry name" value="PsdUridine_synth_RsuA/RluB/E/F"/>
</dbReference>
<dbReference type="InterPro" id="IPR020094">
    <property type="entry name" value="TruA/RsuA/RluB/E/F_N"/>
</dbReference>
<evidence type="ECO:0000313" key="7">
    <source>
        <dbReference type="Proteomes" id="UP000448292"/>
    </source>
</evidence>
<name>A0A7M3MCE8_9BACT</name>
<proteinExistence type="inferred from homology"/>
<dbReference type="InterPro" id="IPR006145">
    <property type="entry name" value="PsdUridine_synth_RsuA/RluA"/>
</dbReference>
<organism evidence="6 7">
    <name type="scientific">Oceanidesulfovibrio indonesiensis</name>
    <dbReference type="NCBI Taxonomy" id="54767"/>
    <lineage>
        <taxon>Bacteria</taxon>
        <taxon>Pseudomonadati</taxon>
        <taxon>Thermodesulfobacteriota</taxon>
        <taxon>Desulfovibrionia</taxon>
        <taxon>Desulfovibrionales</taxon>
        <taxon>Desulfovibrionaceae</taxon>
        <taxon>Oceanidesulfovibrio</taxon>
    </lineage>
</organism>
<evidence type="ECO:0000256" key="2">
    <source>
        <dbReference type="ARBA" id="ARBA00023235"/>
    </source>
</evidence>
<dbReference type="SUPFAM" id="SSF55174">
    <property type="entry name" value="Alpha-L RNA-binding motif"/>
    <property type="match status" value="1"/>
</dbReference>
<dbReference type="PROSITE" id="PS01149">
    <property type="entry name" value="PSI_RSU"/>
    <property type="match status" value="1"/>
</dbReference>
<dbReference type="EC" id="5.4.99.-" evidence="4"/>
<sequence length="254" mass="27543">MRINKALAVAGICSRRAADELIASGAVLVNGAPATPGMQVNAGDNVQVQGRTIHLPLGKSTNFAYLLCNKPKKVVSTASDPQNRRTVLDLVPTEFSGERLYPVGRLDYDSEGLILLTNDGELTHRLTHPSHHLPKTYRVTVAGPVDESQLQTFRAGMTLAEGEAVAPVDVSIVQEARNSEDTTILEMVLIQGLNRQIRRMCRDVGLEVKRLVRIGLGPLRLRGVHPGDCRQLSEKETVTLLRAAGLLAGSSRTE</sequence>
<dbReference type="InterPro" id="IPR050343">
    <property type="entry name" value="RsuA_PseudoU_synthase"/>
</dbReference>
<dbReference type="AlphaFoldDB" id="A0A7M3MCE8"/>
<gene>
    <name evidence="6" type="ORF">DPQ33_14715</name>
</gene>
<evidence type="ECO:0000313" key="6">
    <source>
        <dbReference type="EMBL" id="TVM15647.1"/>
    </source>
</evidence>
<dbReference type="InterPro" id="IPR042092">
    <property type="entry name" value="PsdUridine_s_RsuA/RluB/E/F_cat"/>
</dbReference>
<dbReference type="CDD" id="cd00165">
    <property type="entry name" value="S4"/>
    <property type="match status" value="1"/>
</dbReference>
<dbReference type="PANTHER" id="PTHR47683:SF2">
    <property type="entry name" value="RNA-BINDING S4 DOMAIN-CONTAINING PROTEIN"/>
    <property type="match status" value="1"/>
</dbReference>
<dbReference type="EMBL" id="QMIE01000015">
    <property type="protein sequence ID" value="TVM15647.1"/>
    <property type="molecule type" value="Genomic_DNA"/>
</dbReference>
<keyword evidence="3" id="KW-0694">RNA-binding</keyword>